<dbReference type="EMBL" id="JACIJM010000004">
    <property type="protein sequence ID" value="MBB5722258.1"/>
    <property type="molecule type" value="Genomic_DNA"/>
</dbReference>
<feature type="transmembrane region" description="Helical" evidence="1">
    <location>
        <begin position="46"/>
        <end position="64"/>
    </location>
</feature>
<protein>
    <recommendedName>
        <fullName evidence="4">Phosphoenolpyruvate protein kinase</fullName>
    </recommendedName>
</protein>
<dbReference type="AlphaFoldDB" id="A0A7W9EY02"/>
<keyword evidence="1" id="KW-0812">Transmembrane</keyword>
<keyword evidence="1" id="KW-1133">Transmembrane helix</keyword>
<reference evidence="2 3" key="1">
    <citation type="submission" date="2020-08" db="EMBL/GenBank/DDBJ databases">
        <title>Genomic Encyclopedia of Type Strains, Phase IV (KMG-IV): sequencing the most valuable type-strain genomes for metagenomic binning, comparative biology and taxonomic classification.</title>
        <authorList>
            <person name="Goeker M."/>
        </authorList>
    </citation>
    <scope>NUCLEOTIDE SEQUENCE [LARGE SCALE GENOMIC DNA]</scope>
    <source>
        <strain evidence="2 3">DSM 101064</strain>
    </source>
</reference>
<sequence length="67" mass="7288">MLKIAFRADIVKRSLIVALIVGTVLNLINQGDQLMYAGSVNLLKCLLTYTVPYCVATYGAVSALRAR</sequence>
<proteinExistence type="predicted"/>
<evidence type="ECO:0000313" key="3">
    <source>
        <dbReference type="Proteomes" id="UP000535415"/>
    </source>
</evidence>
<keyword evidence="3" id="KW-1185">Reference proteome</keyword>
<dbReference type="RefSeq" id="WP_183528327.1">
    <property type="nucleotide sequence ID" value="NZ_JACIJM010000004.1"/>
</dbReference>
<comment type="caution">
    <text evidence="2">The sequence shown here is derived from an EMBL/GenBank/DDBJ whole genome shotgun (WGS) entry which is preliminary data.</text>
</comment>
<keyword evidence="1" id="KW-0472">Membrane</keyword>
<evidence type="ECO:0008006" key="4">
    <source>
        <dbReference type="Google" id="ProtNLM"/>
    </source>
</evidence>
<evidence type="ECO:0000256" key="1">
    <source>
        <dbReference type="SAM" id="Phobius"/>
    </source>
</evidence>
<dbReference type="Proteomes" id="UP000535415">
    <property type="component" value="Unassembled WGS sequence"/>
</dbReference>
<organism evidence="2 3">
    <name type="scientific">Yoonia ponticola</name>
    <dbReference type="NCBI Taxonomy" id="1524255"/>
    <lineage>
        <taxon>Bacteria</taxon>
        <taxon>Pseudomonadati</taxon>
        <taxon>Pseudomonadota</taxon>
        <taxon>Alphaproteobacteria</taxon>
        <taxon>Rhodobacterales</taxon>
        <taxon>Paracoccaceae</taxon>
        <taxon>Yoonia</taxon>
    </lineage>
</organism>
<accession>A0A7W9EY02</accession>
<evidence type="ECO:0000313" key="2">
    <source>
        <dbReference type="EMBL" id="MBB5722258.1"/>
    </source>
</evidence>
<gene>
    <name evidence="2" type="ORF">FHS72_001882</name>
</gene>
<name>A0A7W9EY02_9RHOB</name>
<dbReference type="InterPro" id="IPR047700">
    <property type="entry name" value="NrtS-like"/>
</dbReference>
<dbReference type="NCBIfam" id="NF038050">
    <property type="entry name" value="NrtS"/>
    <property type="match status" value="1"/>
</dbReference>